<dbReference type="Proteomes" id="UP000887574">
    <property type="component" value="Unplaced"/>
</dbReference>
<evidence type="ECO:0000313" key="2">
    <source>
        <dbReference type="WBParaSite" id="jg15595"/>
    </source>
</evidence>
<protein>
    <submittedName>
        <fullName evidence="2">Uncharacterized protein</fullName>
    </submittedName>
</protein>
<reference evidence="2" key="1">
    <citation type="submission" date="2022-11" db="UniProtKB">
        <authorList>
            <consortium name="WormBaseParasite"/>
        </authorList>
    </citation>
    <scope>IDENTIFICATION</scope>
</reference>
<organism evidence="1 2">
    <name type="scientific">Ditylenchus dipsaci</name>
    <dbReference type="NCBI Taxonomy" id="166011"/>
    <lineage>
        <taxon>Eukaryota</taxon>
        <taxon>Metazoa</taxon>
        <taxon>Ecdysozoa</taxon>
        <taxon>Nematoda</taxon>
        <taxon>Chromadorea</taxon>
        <taxon>Rhabditida</taxon>
        <taxon>Tylenchina</taxon>
        <taxon>Tylenchomorpha</taxon>
        <taxon>Sphaerularioidea</taxon>
        <taxon>Anguinidae</taxon>
        <taxon>Anguininae</taxon>
        <taxon>Ditylenchus</taxon>
    </lineage>
</organism>
<dbReference type="WBParaSite" id="jg15595">
    <property type="protein sequence ID" value="jg15595"/>
    <property type="gene ID" value="jg15595"/>
</dbReference>
<proteinExistence type="predicted"/>
<dbReference type="AlphaFoldDB" id="A0A915D5G2"/>
<name>A0A915D5G2_9BILA</name>
<evidence type="ECO:0000313" key="1">
    <source>
        <dbReference type="Proteomes" id="UP000887574"/>
    </source>
</evidence>
<sequence length="169" mass="18688">MGLCMQEDELKDVRKQGIEESTGTLCSSDPCAPTMELQQKCFPLDGHSTTLPLLQNGLWSGVACTEIPSHHFTKAVKKTDSAHLLDDQRHEGILSIPPPDSPFNPVSVGATPSMRSCKCVSFGSKRFRLLPENKKTFARWLSSGIIVYANIPLLSSIPKLIILRKYCFL</sequence>
<keyword evidence="1" id="KW-1185">Reference proteome</keyword>
<accession>A0A915D5G2</accession>